<dbReference type="EMBL" id="MT142133">
    <property type="protein sequence ID" value="QJA74975.1"/>
    <property type="molecule type" value="Genomic_DNA"/>
</dbReference>
<dbReference type="InterPro" id="IPR008822">
    <property type="entry name" value="Endonuclease_RusA-like"/>
</dbReference>
<dbReference type="InterPro" id="IPR036614">
    <property type="entry name" value="RusA-like_sf"/>
</dbReference>
<dbReference type="EMBL" id="MT144519">
    <property type="protein sequence ID" value="QJA54575.1"/>
    <property type="molecule type" value="Genomic_DNA"/>
</dbReference>
<dbReference type="EMBL" id="MT145123">
    <property type="protein sequence ID" value="QJI03835.1"/>
    <property type="molecule type" value="Genomic_DNA"/>
</dbReference>
<dbReference type="EMBL" id="MT141462">
    <property type="protein sequence ID" value="QJA62118.1"/>
    <property type="molecule type" value="Genomic_DNA"/>
</dbReference>
<evidence type="ECO:0000313" key="3">
    <source>
        <dbReference type="EMBL" id="QJA74975.1"/>
    </source>
</evidence>
<evidence type="ECO:0000313" key="1">
    <source>
        <dbReference type="EMBL" id="QJA54575.1"/>
    </source>
</evidence>
<reference evidence="1" key="1">
    <citation type="submission" date="2020-03" db="EMBL/GenBank/DDBJ databases">
        <title>The deep terrestrial virosphere.</title>
        <authorList>
            <person name="Holmfeldt K."/>
            <person name="Nilsson E."/>
            <person name="Simone D."/>
            <person name="Lopez-Fernandez M."/>
            <person name="Wu X."/>
            <person name="de Brujin I."/>
            <person name="Lundin D."/>
            <person name="Andersson A."/>
            <person name="Bertilsson S."/>
            <person name="Dopson M."/>
        </authorList>
    </citation>
    <scope>NUCLEOTIDE SEQUENCE</scope>
    <source>
        <strain evidence="3">MM415A01886</strain>
        <strain evidence="2">MM415B00826</strain>
        <strain evidence="1">TM448A05292</strain>
        <strain evidence="4">TM448B05135</strain>
    </source>
</reference>
<dbReference type="GO" id="GO:0006310">
    <property type="term" value="P:DNA recombination"/>
    <property type="evidence" value="ECO:0007669"/>
    <property type="project" value="InterPro"/>
</dbReference>
<dbReference type="AlphaFoldDB" id="A0A6H2A4W8"/>
<gene>
    <name evidence="3" type="ORF">MM415A01886_0006</name>
    <name evidence="2" type="ORF">MM415B00826_0029</name>
    <name evidence="1" type="ORF">TM448A05292_0004</name>
    <name evidence="4" type="ORF">TM448B05135_0011</name>
</gene>
<dbReference type="Gene3D" id="3.30.1330.70">
    <property type="entry name" value="Holliday junction resolvase RusA"/>
    <property type="match status" value="1"/>
</dbReference>
<proteinExistence type="predicted"/>
<evidence type="ECO:0000313" key="4">
    <source>
        <dbReference type="EMBL" id="QJI03835.1"/>
    </source>
</evidence>
<protein>
    <submittedName>
        <fullName evidence="1">Putative endodeoxyribonuclease</fullName>
    </submittedName>
</protein>
<dbReference type="GO" id="GO:0006281">
    <property type="term" value="P:DNA repair"/>
    <property type="evidence" value="ECO:0007669"/>
    <property type="project" value="InterPro"/>
</dbReference>
<accession>A0A6H2A4W8</accession>
<evidence type="ECO:0000313" key="2">
    <source>
        <dbReference type="EMBL" id="QJA62118.1"/>
    </source>
</evidence>
<dbReference type="GO" id="GO:0000287">
    <property type="term" value="F:magnesium ion binding"/>
    <property type="evidence" value="ECO:0007669"/>
    <property type="project" value="InterPro"/>
</dbReference>
<sequence length="117" mass="13785">MRETKVTIPLINNLSVNHYLIKTSHGFFKRKEVKEWQEQLGWLVKQYHLEDWKMPLHITCNLQQNDNRTRDLSNFSKVCCDALEEVTGINDSNFRWHDGTITKGEPSQLMLVIKEAI</sequence>
<dbReference type="SUPFAM" id="SSF103084">
    <property type="entry name" value="Holliday junction resolvase RusA"/>
    <property type="match status" value="1"/>
</dbReference>
<dbReference type="Pfam" id="PF05866">
    <property type="entry name" value="RusA"/>
    <property type="match status" value="1"/>
</dbReference>
<organism evidence="1">
    <name type="scientific">viral metagenome</name>
    <dbReference type="NCBI Taxonomy" id="1070528"/>
    <lineage>
        <taxon>unclassified sequences</taxon>
        <taxon>metagenomes</taxon>
        <taxon>organismal metagenomes</taxon>
    </lineage>
</organism>
<name>A0A6H2A4W8_9ZZZZ</name>